<keyword evidence="2" id="KW-0813">Transport</keyword>
<comment type="subcellular location">
    <subcellularLocation>
        <location evidence="1">Cell membrane</location>
        <topology evidence="1">Multi-pass membrane protein</topology>
    </subcellularLocation>
</comment>
<dbReference type="Gene3D" id="1.20.1560.10">
    <property type="entry name" value="ABC transporter type 1, transmembrane domain"/>
    <property type="match status" value="1"/>
</dbReference>
<dbReference type="PANTHER" id="PTHR43394:SF1">
    <property type="entry name" value="ATP-BINDING CASSETTE SUB-FAMILY B MEMBER 10, MITOCHONDRIAL"/>
    <property type="match status" value="1"/>
</dbReference>
<dbReference type="STRING" id="1054996.SAMN05444414_1484"/>
<dbReference type="Pfam" id="PF00664">
    <property type="entry name" value="ABC_membrane"/>
    <property type="match status" value="1"/>
</dbReference>
<accession>A0A1M7DR66</accession>
<dbReference type="PROSITE" id="PS50990">
    <property type="entry name" value="PEPTIDASE_C39"/>
    <property type="match status" value="1"/>
</dbReference>
<dbReference type="CDD" id="cd18587">
    <property type="entry name" value="ABC_6TM_LapB_like"/>
    <property type="match status" value="1"/>
</dbReference>
<feature type="transmembrane region" description="Helical" evidence="11">
    <location>
        <begin position="412"/>
        <end position="437"/>
    </location>
</feature>
<dbReference type="FunFam" id="3.40.50.300:FF:000299">
    <property type="entry name" value="ABC transporter ATP-binding protein/permease"/>
    <property type="match status" value="1"/>
</dbReference>
<evidence type="ECO:0000313" key="15">
    <source>
        <dbReference type="EMBL" id="SHL81990.1"/>
    </source>
</evidence>
<dbReference type="OrthoDB" id="9808328at2"/>
<feature type="transmembrane region" description="Helical" evidence="11">
    <location>
        <begin position="206"/>
        <end position="229"/>
    </location>
</feature>
<dbReference type="GO" id="GO:0005524">
    <property type="term" value="F:ATP binding"/>
    <property type="evidence" value="ECO:0007669"/>
    <property type="project" value="UniProtKB-KW"/>
</dbReference>
<feature type="transmembrane region" description="Helical" evidence="11">
    <location>
        <begin position="178"/>
        <end position="200"/>
    </location>
</feature>
<gene>
    <name evidence="15" type="ORF">SAMN05444414_1484</name>
</gene>
<dbReference type="GO" id="GO:0008233">
    <property type="term" value="F:peptidase activity"/>
    <property type="evidence" value="ECO:0007669"/>
    <property type="project" value="InterPro"/>
</dbReference>
<dbReference type="InterPro" id="IPR005074">
    <property type="entry name" value="Peptidase_C39"/>
</dbReference>
<dbReference type="GO" id="GO:0005886">
    <property type="term" value="C:plasma membrane"/>
    <property type="evidence" value="ECO:0007669"/>
    <property type="project" value="UniProtKB-SubCell"/>
</dbReference>
<dbReference type="Pfam" id="PF00005">
    <property type="entry name" value="ABC_tran"/>
    <property type="match status" value="1"/>
</dbReference>
<dbReference type="NCBIfam" id="TIGR03375">
    <property type="entry name" value="type_I_sec_LssB"/>
    <property type="match status" value="1"/>
</dbReference>
<organism evidence="15 16">
    <name type="scientific">Roseovarius marisflavi</name>
    <dbReference type="NCBI Taxonomy" id="1054996"/>
    <lineage>
        <taxon>Bacteria</taxon>
        <taxon>Pseudomonadati</taxon>
        <taxon>Pseudomonadota</taxon>
        <taxon>Alphaproteobacteria</taxon>
        <taxon>Rhodobacterales</taxon>
        <taxon>Roseobacteraceae</taxon>
        <taxon>Roseovarius</taxon>
    </lineage>
</organism>
<feature type="domain" description="Peptidase C39" evidence="14">
    <location>
        <begin position="17"/>
        <end position="141"/>
    </location>
</feature>
<keyword evidence="8 11" id="KW-1133">Transmembrane helix</keyword>
<feature type="region of interest" description="Disordered" evidence="10">
    <location>
        <begin position="1"/>
        <end position="23"/>
    </location>
</feature>
<dbReference type="Gene3D" id="3.90.70.10">
    <property type="entry name" value="Cysteine proteinases"/>
    <property type="match status" value="1"/>
</dbReference>
<evidence type="ECO:0000256" key="2">
    <source>
        <dbReference type="ARBA" id="ARBA00022448"/>
    </source>
</evidence>
<evidence type="ECO:0000256" key="3">
    <source>
        <dbReference type="ARBA" id="ARBA00022475"/>
    </source>
</evidence>
<dbReference type="GO" id="GO:0015421">
    <property type="term" value="F:ABC-type oligopeptide transporter activity"/>
    <property type="evidence" value="ECO:0007669"/>
    <property type="project" value="TreeGrafter"/>
</dbReference>
<reference evidence="16" key="1">
    <citation type="submission" date="2016-11" db="EMBL/GenBank/DDBJ databases">
        <authorList>
            <person name="Varghese N."/>
            <person name="Submissions S."/>
        </authorList>
    </citation>
    <scope>NUCLEOTIDE SEQUENCE [LARGE SCALE GENOMIC DNA]</scope>
    <source>
        <strain evidence="16">DSM 29327</strain>
    </source>
</reference>
<keyword evidence="4 11" id="KW-0812">Transmembrane</keyword>
<keyword evidence="3" id="KW-1003">Cell membrane</keyword>
<feature type="transmembrane region" description="Helical" evidence="11">
    <location>
        <begin position="284"/>
        <end position="309"/>
    </location>
</feature>
<evidence type="ECO:0000256" key="11">
    <source>
        <dbReference type="SAM" id="Phobius"/>
    </source>
</evidence>
<dbReference type="InterPro" id="IPR039421">
    <property type="entry name" value="Type_1_exporter"/>
</dbReference>
<protein>
    <submittedName>
        <fullName evidence="15">ATP-binding cassette, subfamily C, LapB</fullName>
    </submittedName>
</protein>
<dbReference type="Gene3D" id="3.40.50.300">
    <property type="entry name" value="P-loop containing nucleotide triphosphate hydrolases"/>
    <property type="match status" value="1"/>
</dbReference>
<feature type="transmembrane region" description="Helical" evidence="11">
    <location>
        <begin position="315"/>
        <end position="335"/>
    </location>
</feature>
<evidence type="ECO:0000256" key="10">
    <source>
        <dbReference type="SAM" id="MobiDB-lite"/>
    </source>
</evidence>
<evidence type="ECO:0000256" key="8">
    <source>
        <dbReference type="ARBA" id="ARBA00022989"/>
    </source>
</evidence>
<feature type="domain" description="ABC transmembrane type-1" evidence="13">
    <location>
        <begin position="178"/>
        <end position="451"/>
    </location>
</feature>
<evidence type="ECO:0000256" key="6">
    <source>
        <dbReference type="ARBA" id="ARBA00022801"/>
    </source>
</evidence>
<keyword evidence="16" id="KW-1185">Reference proteome</keyword>
<evidence type="ECO:0000256" key="4">
    <source>
        <dbReference type="ARBA" id="ARBA00022692"/>
    </source>
</evidence>
<keyword evidence="5" id="KW-0547">Nucleotide-binding</keyword>
<dbReference type="PANTHER" id="PTHR43394">
    <property type="entry name" value="ATP-DEPENDENT PERMEASE MDL1, MITOCHONDRIAL"/>
    <property type="match status" value="1"/>
</dbReference>
<keyword evidence="9 11" id="KW-0472">Membrane</keyword>
<dbReference type="Proteomes" id="UP000184191">
    <property type="component" value="Unassembled WGS sequence"/>
</dbReference>
<dbReference type="InterPro" id="IPR027417">
    <property type="entry name" value="P-loop_NTPase"/>
</dbReference>
<evidence type="ECO:0000256" key="1">
    <source>
        <dbReference type="ARBA" id="ARBA00004651"/>
    </source>
</evidence>
<dbReference type="InterPro" id="IPR011527">
    <property type="entry name" value="ABC1_TM_dom"/>
</dbReference>
<dbReference type="PROSITE" id="PS50929">
    <property type="entry name" value="ABC_TM1F"/>
    <property type="match status" value="1"/>
</dbReference>
<dbReference type="GO" id="GO:0006508">
    <property type="term" value="P:proteolysis"/>
    <property type="evidence" value="ECO:0007669"/>
    <property type="project" value="InterPro"/>
</dbReference>
<proteinExistence type="predicted"/>
<evidence type="ECO:0000259" key="13">
    <source>
        <dbReference type="PROSITE" id="PS50929"/>
    </source>
</evidence>
<feature type="domain" description="ABC transporter" evidence="12">
    <location>
        <begin position="489"/>
        <end position="725"/>
    </location>
</feature>
<dbReference type="AlphaFoldDB" id="A0A1M7DR66"/>
<dbReference type="SUPFAM" id="SSF90123">
    <property type="entry name" value="ABC transporter transmembrane region"/>
    <property type="match status" value="1"/>
</dbReference>
<evidence type="ECO:0000259" key="12">
    <source>
        <dbReference type="PROSITE" id="PS50893"/>
    </source>
</evidence>
<keyword evidence="7 15" id="KW-0067">ATP-binding</keyword>
<dbReference type="PROSITE" id="PS50893">
    <property type="entry name" value="ABC_TRANSPORTER_2"/>
    <property type="match status" value="1"/>
</dbReference>
<dbReference type="RefSeq" id="WP_073200988.1">
    <property type="nucleotide sequence ID" value="NZ_FRBN01000048.1"/>
</dbReference>
<evidence type="ECO:0000313" key="16">
    <source>
        <dbReference type="Proteomes" id="UP000184191"/>
    </source>
</evidence>
<evidence type="ECO:0000256" key="7">
    <source>
        <dbReference type="ARBA" id="ARBA00022840"/>
    </source>
</evidence>
<sequence>MKNSVTAERLETPSGSRPGPEKEPALATAAWLASFHGCPWTDNAATARLPANFESRDKSNLVRLLAAAGLKARLVLRKPKEIDPAVLPAVVFSRSGEPIILVEFLDGQTKARILEPGNEASESEIKLSDLKRRITNEVMLVTVDDEGAERRLSADRSNDRGHWFWRPMRENWGEWGQVFFAALCINVLGLSLPIFVMNVYDKVVPNLAFVTLWTLALGVSIALILDWALRTVRAGIVERVGRRLDNRISAGLFQHAMALRPEDFSVGSIGVASHIRDFETVREFFGSASLLSLIDLVFIGLFFVVLYFIVGPLAYIPMIAVPVMLVLALAAQVPLGRATRDTQSLSRRKNAVLIETLSGLDTVKSLNAEPEMQREWNRSSAIAARIGGRGRFWSNFTANGTMAIQQFVSVGIVVWGVFLIAEGSITVGALIAANILASRALAPLGNIAQTIFRAQFAWSALKSLSAFMALQPERDQKIHSNFRVNKGAVQLNDVTYTYPNKEVPAVRDFSLAIKPGETIALLGRVGSGKSTLGKLLSGLLVPQRGTILIDGHSLGQYDPSELRAGVGYLPQDTELFTGTLRENLLIGCRSAPPDEIDRALHLAGADEFISTLPKGLDQFIGERGSHLSGGQRQGLALARLLLRRPKIVFLDEPTNAMDRDMETLVAQRLRELPDNETSLILCTHRPALANLAHRMIVMDSGRKVLDGPRDDVMSKLNAVGIKKQAGEH</sequence>
<dbReference type="InterPro" id="IPR003593">
    <property type="entry name" value="AAA+_ATPase"/>
</dbReference>
<evidence type="ECO:0000256" key="9">
    <source>
        <dbReference type="ARBA" id="ARBA00023136"/>
    </source>
</evidence>
<dbReference type="EMBL" id="FRBN01000048">
    <property type="protein sequence ID" value="SHL81990.1"/>
    <property type="molecule type" value="Genomic_DNA"/>
</dbReference>
<dbReference type="GO" id="GO:0016887">
    <property type="term" value="F:ATP hydrolysis activity"/>
    <property type="evidence" value="ECO:0007669"/>
    <property type="project" value="InterPro"/>
</dbReference>
<dbReference type="SMART" id="SM00382">
    <property type="entry name" value="AAA"/>
    <property type="match status" value="1"/>
</dbReference>
<name>A0A1M7DR66_9RHOB</name>
<dbReference type="SUPFAM" id="SSF52540">
    <property type="entry name" value="P-loop containing nucleoside triphosphate hydrolases"/>
    <property type="match status" value="1"/>
</dbReference>
<evidence type="ECO:0000259" key="14">
    <source>
        <dbReference type="PROSITE" id="PS50990"/>
    </source>
</evidence>
<evidence type="ECO:0000256" key="5">
    <source>
        <dbReference type="ARBA" id="ARBA00022741"/>
    </source>
</evidence>
<dbReference type="InterPro" id="IPR003439">
    <property type="entry name" value="ABC_transporter-like_ATP-bd"/>
</dbReference>
<dbReference type="InterPro" id="IPR036640">
    <property type="entry name" value="ABC1_TM_sf"/>
</dbReference>
<keyword evidence="6" id="KW-0378">Hydrolase</keyword>
<dbReference type="InterPro" id="IPR017750">
    <property type="entry name" value="ATPase_T1SS"/>
</dbReference>